<reference evidence="8 9" key="1">
    <citation type="submission" date="2015-09" db="EMBL/GenBank/DDBJ databases">
        <title>Genome of Desulfovibrio dechloracetivorans BerOc1, a mercury methylating strain isolated from highly hydrocarbons and metals contaminated coastal sediments.</title>
        <authorList>
            <person name="Goni Urriza M."/>
            <person name="Gassie C."/>
            <person name="Bouchez O."/>
            <person name="Klopp C."/>
            <person name="Ranchou-Peyruse A."/>
            <person name="Remy G."/>
        </authorList>
    </citation>
    <scope>NUCLEOTIDE SEQUENCE [LARGE SCALE GENOMIC DNA]</scope>
    <source>
        <strain evidence="8 9">BerOc1</strain>
    </source>
</reference>
<dbReference type="Gene3D" id="3.40.190.10">
    <property type="entry name" value="Periplasmic binding protein-like II"/>
    <property type="match status" value="2"/>
</dbReference>
<dbReference type="InterPro" id="IPR036097">
    <property type="entry name" value="HisK_dim/P_sf"/>
</dbReference>
<evidence type="ECO:0000256" key="1">
    <source>
        <dbReference type="ARBA" id="ARBA00000085"/>
    </source>
</evidence>
<dbReference type="PROSITE" id="PS50112">
    <property type="entry name" value="PAS"/>
    <property type="match status" value="1"/>
</dbReference>
<accession>A0A1J5MU99</accession>
<feature type="transmembrane region" description="Helical" evidence="5">
    <location>
        <begin position="262"/>
        <end position="283"/>
    </location>
</feature>
<dbReference type="Gene3D" id="3.30.450.20">
    <property type="entry name" value="PAS domain"/>
    <property type="match status" value="1"/>
</dbReference>
<dbReference type="GO" id="GO:0000155">
    <property type="term" value="F:phosphorelay sensor kinase activity"/>
    <property type="evidence" value="ECO:0007669"/>
    <property type="project" value="InterPro"/>
</dbReference>
<dbReference type="NCBIfam" id="TIGR00229">
    <property type="entry name" value="sensory_box"/>
    <property type="match status" value="1"/>
</dbReference>
<dbReference type="SUPFAM" id="SSF55785">
    <property type="entry name" value="PYP-like sensor domain (PAS domain)"/>
    <property type="match status" value="1"/>
</dbReference>
<keyword evidence="9" id="KW-1185">Reference proteome</keyword>
<dbReference type="PROSITE" id="PS50109">
    <property type="entry name" value="HIS_KIN"/>
    <property type="match status" value="1"/>
</dbReference>
<dbReference type="Proteomes" id="UP000181901">
    <property type="component" value="Unassembled WGS sequence"/>
</dbReference>
<dbReference type="SMART" id="SM00387">
    <property type="entry name" value="HATPase_c"/>
    <property type="match status" value="1"/>
</dbReference>
<dbReference type="Pfam" id="PF02518">
    <property type="entry name" value="HATPase_c"/>
    <property type="match status" value="1"/>
</dbReference>
<dbReference type="SUPFAM" id="SSF47384">
    <property type="entry name" value="Homodimeric domain of signal transducing histidine kinase"/>
    <property type="match status" value="1"/>
</dbReference>
<dbReference type="InterPro" id="IPR005467">
    <property type="entry name" value="His_kinase_dom"/>
</dbReference>
<dbReference type="InterPro" id="IPR003661">
    <property type="entry name" value="HisK_dim/P_dom"/>
</dbReference>
<comment type="caution">
    <text evidence="8">The sequence shown here is derived from an EMBL/GenBank/DDBJ whole genome shotgun (WGS) entry which is preliminary data.</text>
</comment>
<dbReference type="EMBL" id="LKAQ01000004">
    <property type="protein sequence ID" value="OIQ50205.1"/>
    <property type="molecule type" value="Genomic_DNA"/>
</dbReference>
<dbReference type="EC" id="2.7.13.3" evidence="2"/>
<dbReference type="SMART" id="SM00091">
    <property type="entry name" value="PAS"/>
    <property type="match status" value="1"/>
</dbReference>
<evidence type="ECO:0000256" key="4">
    <source>
        <dbReference type="SAM" id="Coils"/>
    </source>
</evidence>
<evidence type="ECO:0000256" key="2">
    <source>
        <dbReference type="ARBA" id="ARBA00012438"/>
    </source>
</evidence>
<comment type="catalytic activity">
    <reaction evidence="1">
        <text>ATP + protein L-histidine = ADP + protein N-phospho-L-histidine.</text>
        <dbReference type="EC" id="2.7.13.3"/>
    </reaction>
</comment>
<dbReference type="Gene3D" id="1.10.287.130">
    <property type="match status" value="1"/>
</dbReference>
<evidence type="ECO:0000256" key="3">
    <source>
        <dbReference type="ARBA" id="ARBA00022553"/>
    </source>
</evidence>
<proteinExistence type="predicted"/>
<feature type="coiled-coil region" evidence="4">
    <location>
        <begin position="281"/>
        <end position="308"/>
    </location>
</feature>
<dbReference type="SMART" id="SM00062">
    <property type="entry name" value="PBPb"/>
    <property type="match status" value="1"/>
</dbReference>
<keyword evidence="3" id="KW-0597">Phosphoprotein</keyword>
<keyword evidence="5" id="KW-1133">Transmembrane helix</keyword>
<dbReference type="Pfam" id="PF00497">
    <property type="entry name" value="SBP_bac_3"/>
    <property type="match status" value="1"/>
</dbReference>
<dbReference type="PANTHER" id="PTHR43065">
    <property type="entry name" value="SENSOR HISTIDINE KINASE"/>
    <property type="match status" value="1"/>
</dbReference>
<dbReference type="SUPFAM" id="SSF53850">
    <property type="entry name" value="Periplasmic binding protein-like II"/>
    <property type="match status" value="1"/>
</dbReference>
<keyword evidence="5" id="KW-0472">Membrane</keyword>
<evidence type="ECO:0000313" key="8">
    <source>
        <dbReference type="EMBL" id="OIQ50205.1"/>
    </source>
</evidence>
<dbReference type="InterPro" id="IPR035965">
    <property type="entry name" value="PAS-like_dom_sf"/>
</dbReference>
<dbReference type="Gene3D" id="3.30.565.10">
    <property type="entry name" value="Histidine kinase-like ATPase, C-terminal domain"/>
    <property type="match status" value="1"/>
</dbReference>
<feature type="domain" description="PAS" evidence="7">
    <location>
        <begin position="298"/>
        <end position="340"/>
    </location>
</feature>
<dbReference type="CDD" id="cd00082">
    <property type="entry name" value="HisKA"/>
    <property type="match status" value="1"/>
</dbReference>
<evidence type="ECO:0000259" key="7">
    <source>
        <dbReference type="PROSITE" id="PS50112"/>
    </source>
</evidence>
<organism evidence="8 9">
    <name type="scientific">Pseudodesulfovibrio hydrargyri</name>
    <dbReference type="NCBI Taxonomy" id="2125990"/>
    <lineage>
        <taxon>Bacteria</taxon>
        <taxon>Pseudomonadati</taxon>
        <taxon>Thermodesulfobacteriota</taxon>
        <taxon>Desulfovibrionia</taxon>
        <taxon>Desulfovibrionales</taxon>
        <taxon>Desulfovibrionaceae</taxon>
    </lineage>
</organism>
<dbReference type="InterPro" id="IPR036890">
    <property type="entry name" value="HATPase_C_sf"/>
</dbReference>
<keyword evidence="5" id="KW-0812">Transmembrane</keyword>
<dbReference type="InterPro" id="IPR000014">
    <property type="entry name" value="PAS"/>
</dbReference>
<dbReference type="OrthoDB" id="5479699at2"/>
<keyword evidence="8" id="KW-0808">Transferase</keyword>
<dbReference type="InterPro" id="IPR004358">
    <property type="entry name" value="Sig_transdc_His_kin-like_C"/>
</dbReference>
<dbReference type="Pfam" id="PF13188">
    <property type="entry name" value="PAS_8"/>
    <property type="match status" value="1"/>
</dbReference>
<dbReference type="SMART" id="SM00388">
    <property type="entry name" value="HisKA"/>
    <property type="match status" value="1"/>
</dbReference>
<keyword evidence="8" id="KW-0418">Kinase</keyword>
<feature type="domain" description="Histidine kinase" evidence="6">
    <location>
        <begin position="433"/>
        <end position="642"/>
    </location>
</feature>
<dbReference type="Pfam" id="PF00512">
    <property type="entry name" value="HisKA"/>
    <property type="match status" value="1"/>
</dbReference>
<protein>
    <recommendedName>
        <fullName evidence="2">histidine kinase</fullName>
        <ecNumber evidence="2">2.7.13.3</ecNumber>
    </recommendedName>
</protein>
<sequence>MFRRSAMHIVSFGFFFLLFTGTGLCREKIRVAARIMSPPFSFLVAKDGRKVVRGYSVDEMVLLAQIMNVDLEFKPLHDLAVRKSMLRDGTVDILGHDSQKLAEELGAEFIPIGISLRHHLYVNENCHSVTCLRDLGTKKVVAISAGPYSPETKLEGDVLWLTSPLEALTMVSQGAMDVFVAPSERVADDIIDRYQIPNIVKKGVVLGETPLGIIITGAKPELAQKVRKAFSHLQEVGLTAQLRDKWFGKPTIADDIRVYAKYVAIGSSVAGVVFIVIVVWNVLLKRRVEEVTGDLKRTEQRYRDLIESSPDMIFLVNEEGDILHANERARTFLLFPKGEVPALQQLVTREYRDEIGAFLTKVYHDGCDKLDLQMLGVSAQPMEVEVAGRIIQGGSQEGVLACLFARNVTERNRMEEELIQSERLGIIGKMAASLAHEINNPLGIIQANAEDLMYEEGSSRDVKDGLAVIQRNAIRAGEITTGLLEAATPRPMIMEILDVRTLIADSLLLLGSRKKRERVTLEIEERPLFIRGDERALQQVLVNLVFNSLAVTDEDGTIAILAQGEGEGEHATVRIEVRDTGKGIPRENLTQIFEPFFSSRKGGFGLGLFITRRMVQRLDGLIFAESELGKGTSMFMEFPAARLKES</sequence>
<evidence type="ECO:0000313" key="9">
    <source>
        <dbReference type="Proteomes" id="UP000181901"/>
    </source>
</evidence>
<dbReference type="RefSeq" id="WP_084641377.1">
    <property type="nucleotide sequence ID" value="NZ_LKAQ01000004.1"/>
</dbReference>
<evidence type="ECO:0000256" key="5">
    <source>
        <dbReference type="SAM" id="Phobius"/>
    </source>
</evidence>
<dbReference type="PRINTS" id="PR00344">
    <property type="entry name" value="BCTRLSENSOR"/>
</dbReference>
<dbReference type="InterPro" id="IPR003594">
    <property type="entry name" value="HATPase_dom"/>
</dbReference>
<keyword evidence="4" id="KW-0175">Coiled coil</keyword>
<name>A0A1J5MU99_9BACT</name>
<gene>
    <name evidence="8" type="primary">kinA</name>
    <name evidence="8" type="ORF">BerOc1_02135</name>
</gene>
<evidence type="ECO:0000259" key="6">
    <source>
        <dbReference type="PROSITE" id="PS50109"/>
    </source>
</evidence>
<dbReference type="SUPFAM" id="SSF55874">
    <property type="entry name" value="ATPase domain of HSP90 chaperone/DNA topoisomerase II/histidine kinase"/>
    <property type="match status" value="1"/>
</dbReference>
<dbReference type="AlphaFoldDB" id="A0A1J5MU99"/>
<dbReference type="InterPro" id="IPR001638">
    <property type="entry name" value="Solute-binding_3/MltF_N"/>
</dbReference>